<evidence type="ECO:0000256" key="9">
    <source>
        <dbReference type="ARBA" id="ARBA00045724"/>
    </source>
</evidence>
<accession>A0ABS8C410</accession>
<comment type="similarity">
    <text evidence="6">Belongs to the acetyltransferase family. OlsB subfamily.</text>
</comment>
<dbReference type="Pfam" id="PF19576">
    <property type="entry name" value="Acyltransf_2"/>
    <property type="match status" value="1"/>
</dbReference>
<evidence type="ECO:0000313" key="13">
    <source>
        <dbReference type="Proteomes" id="UP000633814"/>
    </source>
</evidence>
<dbReference type="PANTHER" id="PTHR37323">
    <property type="entry name" value="GCN5-RELATED N-ACETYLTRANSFERASE"/>
    <property type="match status" value="1"/>
</dbReference>
<proteinExistence type="inferred from homology"/>
<evidence type="ECO:0000256" key="3">
    <source>
        <dbReference type="ARBA" id="ARBA00022679"/>
    </source>
</evidence>
<comment type="function">
    <text evidence="9">Catalyzes the first step in the biosynthesis of ornithine lipids, which are phosphorus-free membrane lipids. Catalyzes the 3-hydroxyacyl-acyl carrier protein-dependent acylation of ornithine to form lyso-ornithine lipid (LOL).</text>
</comment>
<keyword evidence="5 12" id="KW-0012">Acyltransferase</keyword>
<dbReference type="EMBL" id="JAEINI020000005">
    <property type="protein sequence ID" value="MCB5227071.1"/>
    <property type="molecule type" value="Genomic_DNA"/>
</dbReference>
<evidence type="ECO:0000256" key="6">
    <source>
        <dbReference type="ARBA" id="ARBA00038095"/>
    </source>
</evidence>
<dbReference type="SUPFAM" id="SSF55729">
    <property type="entry name" value="Acyl-CoA N-acyltransferases (Nat)"/>
    <property type="match status" value="1"/>
</dbReference>
<dbReference type="EC" id="2.3.2.30" evidence="7"/>
<evidence type="ECO:0000256" key="4">
    <source>
        <dbReference type="ARBA" id="ARBA00023098"/>
    </source>
</evidence>
<dbReference type="Gene3D" id="3.40.630.30">
    <property type="match status" value="1"/>
</dbReference>
<dbReference type="SMART" id="SM00563">
    <property type="entry name" value="PlsC"/>
    <property type="match status" value="1"/>
</dbReference>
<evidence type="ECO:0000259" key="11">
    <source>
        <dbReference type="SMART" id="SM00563"/>
    </source>
</evidence>
<comment type="caution">
    <text evidence="12">The sequence shown here is derived from an EMBL/GenBank/DDBJ whole genome shotgun (WGS) entry which is preliminary data.</text>
</comment>
<organism evidence="12 13">
    <name type="scientific">Alishewanella maricola</name>
    <dbReference type="NCBI Taxonomy" id="2795740"/>
    <lineage>
        <taxon>Bacteria</taxon>
        <taxon>Pseudomonadati</taxon>
        <taxon>Pseudomonadota</taxon>
        <taxon>Gammaproteobacteria</taxon>
        <taxon>Alteromonadales</taxon>
        <taxon>Alteromonadaceae</taxon>
        <taxon>Alishewanella</taxon>
    </lineage>
</organism>
<dbReference type="CDD" id="cd07986">
    <property type="entry name" value="LPLAT_ACT14924-like"/>
    <property type="match status" value="1"/>
</dbReference>
<keyword evidence="4" id="KW-0443">Lipid metabolism</keyword>
<dbReference type="PANTHER" id="PTHR37323:SF1">
    <property type="entry name" value="L-ORNITHINE N(ALPHA)-ACYLTRANSFERASE"/>
    <property type="match status" value="1"/>
</dbReference>
<dbReference type="InterPro" id="IPR016181">
    <property type="entry name" value="Acyl_CoA_acyltransferase"/>
</dbReference>
<keyword evidence="13" id="KW-1185">Reference proteome</keyword>
<reference evidence="12 13" key="1">
    <citation type="submission" date="2021-10" db="EMBL/GenBank/DDBJ databases">
        <title>Alishewanella koreense sp. nov. isolated from seawater of southwestern coast in South Korea and the proposal for the reclassification of Rheinheimera perlucida and Rheinheimera tuosuensis as Arsukibacterium perlucida and Arsukibacterium tuosuensis.</title>
        <authorList>
            <person name="Kim K.H."/>
            <person name="Ruan W."/>
            <person name="Kim K.R."/>
            <person name="Baek J.H."/>
            <person name="Jeon C.O."/>
        </authorList>
    </citation>
    <scope>NUCLEOTIDE SEQUENCE [LARGE SCALE GENOMIC DNA]</scope>
    <source>
        <strain evidence="12 13">16-MA</strain>
    </source>
</reference>
<comment type="pathway">
    <text evidence="1">Lipid metabolism.</text>
</comment>
<dbReference type="SUPFAM" id="SSF69593">
    <property type="entry name" value="Glycerol-3-phosphate (1)-acyltransferase"/>
    <property type="match status" value="1"/>
</dbReference>
<name>A0ABS8C410_9ALTE</name>
<evidence type="ECO:0000256" key="7">
    <source>
        <dbReference type="ARBA" id="ARBA00039058"/>
    </source>
</evidence>
<dbReference type="InterPro" id="IPR045746">
    <property type="entry name" value="ACT14924-like_Acyltransf_dom"/>
</dbReference>
<dbReference type="RefSeq" id="WP_226751132.1">
    <property type="nucleotide sequence ID" value="NZ_JAEINI020000005.1"/>
</dbReference>
<dbReference type="Pfam" id="PF13444">
    <property type="entry name" value="Acetyltransf_5"/>
    <property type="match status" value="1"/>
</dbReference>
<dbReference type="InterPro" id="IPR052351">
    <property type="entry name" value="Ornithine_N-alpha-AT"/>
</dbReference>
<comment type="catalytic activity">
    <reaction evidence="10">
        <text>a (3R)-hydroxyacyl-[ACP] + L-ornithine = a lyso-ornithine lipid + holo-[ACP] + H(+)</text>
        <dbReference type="Rhea" id="RHEA:20633"/>
        <dbReference type="Rhea" id="RHEA-COMP:9685"/>
        <dbReference type="Rhea" id="RHEA-COMP:9945"/>
        <dbReference type="ChEBI" id="CHEBI:15378"/>
        <dbReference type="ChEBI" id="CHEBI:46911"/>
        <dbReference type="ChEBI" id="CHEBI:64479"/>
        <dbReference type="ChEBI" id="CHEBI:78827"/>
        <dbReference type="ChEBI" id="CHEBI:138482"/>
        <dbReference type="EC" id="2.3.2.30"/>
    </reaction>
    <physiologicalReaction direction="left-to-right" evidence="10">
        <dbReference type="Rhea" id="RHEA:20634"/>
    </physiologicalReaction>
</comment>
<sequence>MLNVEQLLEQHFMSDQPKPWWYRPGKMLLSYLLHEREFQAFAARYPHLQGMEFVEQVLEYFQFSYSVRDDELDHIPSTGPVLLIANHPIGSLDGLALLKLVSGLRPDLKIMANQLLMSLAPMQNLLLPVNNLNGGTERHKLEAIQQHLAAAGALIIFPAGEVSRLRPQGVRDGKWHSGFLRLASQANAPIVPLHLTARNSWVFYAASALYKPLASMLLVREMFKQKGKTMAVRIGEQIPCNSFSQLSLPVPVKVKLFKKQLYRLATDRPSLFITQTAIARPEPRAVLKKAMSQCQRLGETRDGKLIYLYQHQQSSPIMREIGRLRELAFRAVGEGTGQRRDIDRFDSHYAHLLLWDNEDLEIVGAYRLADTNKVLAEQGPTGLYTQTLFQFSPSMQPYLAQGLELGRSFVQPRYWGKRSLEYLWYGIGAYLKQNPQVRYLFGGVSLSNSYPVPARDLLVYFYGLYFGSALPSAEAKRPYPLAAPTVQQLAQHFTGNDYAADFSQLKHLLANMKVSVPTLYKQYSELCTPGGTTFLAFGIDPEFANCVDGLVLVDLSLVTATKRARYLD</sequence>
<evidence type="ECO:0000256" key="8">
    <source>
        <dbReference type="ARBA" id="ARBA00039866"/>
    </source>
</evidence>
<keyword evidence="3" id="KW-0808">Transferase</keyword>
<gene>
    <name evidence="12" type="ORF">JAO78_009620</name>
</gene>
<evidence type="ECO:0000256" key="1">
    <source>
        <dbReference type="ARBA" id="ARBA00005189"/>
    </source>
</evidence>
<protein>
    <recommendedName>
        <fullName evidence="8">L-ornithine N(alpha)-acyltransferase</fullName>
        <ecNumber evidence="7">2.3.2.30</ecNumber>
    </recommendedName>
</protein>
<dbReference type="InterPro" id="IPR002123">
    <property type="entry name" value="Plipid/glycerol_acylTrfase"/>
</dbReference>
<evidence type="ECO:0000256" key="10">
    <source>
        <dbReference type="ARBA" id="ARBA00047785"/>
    </source>
</evidence>
<evidence type="ECO:0000313" key="12">
    <source>
        <dbReference type="EMBL" id="MCB5227071.1"/>
    </source>
</evidence>
<dbReference type="GO" id="GO:0016746">
    <property type="term" value="F:acyltransferase activity"/>
    <property type="evidence" value="ECO:0007669"/>
    <property type="project" value="UniProtKB-KW"/>
</dbReference>
<evidence type="ECO:0000256" key="5">
    <source>
        <dbReference type="ARBA" id="ARBA00023315"/>
    </source>
</evidence>
<dbReference type="Proteomes" id="UP000633814">
    <property type="component" value="Unassembled WGS sequence"/>
</dbReference>
<evidence type="ECO:0000256" key="2">
    <source>
        <dbReference type="ARBA" id="ARBA00022516"/>
    </source>
</evidence>
<feature type="domain" description="Phospholipid/glycerol acyltransferase" evidence="11">
    <location>
        <begin position="81"/>
        <end position="198"/>
    </location>
</feature>
<keyword evidence="2" id="KW-0444">Lipid biosynthesis</keyword>